<protein>
    <submittedName>
        <fullName evidence="2">NurA domain-containing protein</fullName>
    </submittedName>
</protein>
<dbReference type="RefSeq" id="WP_106589823.1">
    <property type="nucleotide sequence ID" value="NZ_PYAV01000017.1"/>
</dbReference>
<feature type="domain" description="NurA" evidence="1">
    <location>
        <begin position="63"/>
        <end position="285"/>
    </location>
</feature>
<dbReference type="InterPro" id="IPR018977">
    <property type="entry name" value="NurA_domain"/>
</dbReference>
<proteinExistence type="predicted"/>
<dbReference type="AlphaFoldDB" id="A0A2P8H7T1"/>
<dbReference type="OrthoDB" id="2986419at2"/>
<dbReference type="EMBL" id="PYAV01000017">
    <property type="protein sequence ID" value="PSL42240.1"/>
    <property type="molecule type" value="Genomic_DNA"/>
</dbReference>
<dbReference type="SMART" id="SM00933">
    <property type="entry name" value="NurA"/>
    <property type="match status" value="1"/>
</dbReference>
<keyword evidence="3" id="KW-1185">Reference proteome</keyword>
<sequence length="316" mass="36292">MLLEISQELKDKLEYMDEKLQASHGQWHERIQSVRATFESGGVRLHAMKAWPGEDINNWLNDRGLGAVDGSVNQAGAEPPHVIYFFQALAMMMNRRQYESSDIYIPLIEEDDEEEWKTARSTRMASLELETARRMIVEEKPGLVMMDGSLMHYRIEASESWAALRETALAQGVYLIGVSEEVGTRYLADWPPIAPHAAGLTYDKDILFGVLKPSEWLYLAEAQQKEELETVWMRASSDPAITGVDILKEQAEQLPAIMDIVYSFTPQESRGIPLPLDLVDKNVRITNQMVETLVEQYISPDFRYRFFRAKREDRIF</sequence>
<evidence type="ECO:0000259" key="1">
    <source>
        <dbReference type="SMART" id="SM00933"/>
    </source>
</evidence>
<accession>A0A2P8H7T1</accession>
<evidence type="ECO:0000313" key="3">
    <source>
        <dbReference type="Proteomes" id="UP000242310"/>
    </source>
</evidence>
<reference evidence="2 3" key="1">
    <citation type="submission" date="2018-03" db="EMBL/GenBank/DDBJ databases">
        <title>Genomic Encyclopedia of Type Strains, Phase III (KMG-III): the genomes of soil and plant-associated and newly described type strains.</title>
        <authorList>
            <person name="Whitman W."/>
        </authorList>
    </citation>
    <scope>NUCLEOTIDE SEQUENCE [LARGE SCALE GENOMIC DNA]</scope>
    <source>
        <strain evidence="2 3">CGMCC 1.07653</strain>
    </source>
</reference>
<gene>
    <name evidence="2" type="ORF">B0H94_11713</name>
</gene>
<dbReference type="Pfam" id="PF09376">
    <property type="entry name" value="NurA"/>
    <property type="match status" value="1"/>
</dbReference>
<dbReference type="Proteomes" id="UP000242310">
    <property type="component" value="Unassembled WGS sequence"/>
</dbReference>
<organism evidence="2 3">
    <name type="scientific">Salsuginibacillus halophilus</name>
    <dbReference type="NCBI Taxonomy" id="517424"/>
    <lineage>
        <taxon>Bacteria</taxon>
        <taxon>Bacillati</taxon>
        <taxon>Bacillota</taxon>
        <taxon>Bacilli</taxon>
        <taxon>Bacillales</taxon>
        <taxon>Bacillaceae</taxon>
        <taxon>Salsuginibacillus</taxon>
    </lineage>
</organism>
<name>A0A2P8H7T1_9BACI</name>
<evidence type="ECO:0000313" key="2">
    <source>
        <dbReference type="EMBL" id="PSL42240.1"/>
    </source>
</evidence>
<comment type="caution">
    <text evidence="2">The sequence shown here is derived from an EMBL/GenBank/DDBJ whole genome shotgun (WGS) entry which is preliminary data.</text>
</comment>